<gene>
    <name evidence="2" type="ORF">LCGC14_2230310</name>
</gene>
<feature type="region of interest" description="Disordered" evidence="1">
    <location>
        <begin position="48"/>
        <end position="68"/>
    </location>
</feature>
<evidence type="ECO:0000256" key="1">
    <source>
        <dbReference type="SAM" id="MobiDB-lite"/>
    </source>
</evidence>
<comment type="caution">
    <text evidence="2">The sequence shown here is derived from an EMBL/GenBank/DDBJ whole genome shotgun (WGS) entry which is preliminary data.</text>
</comment>
<sequence length="68" mass="7644">MKYHIAHDDGGFFIADEDHVEAVSGSYSTRKAAEKALEVWQAEVDQAHREADITDGYNRDDLGESPDY</sequence>
<organism evidence="2">
    <name type="scientific">marine sediment metagenome</name>
    <dbReference type="NCBI Taxonomy" id="412755"/>
    <lineage>
        <taxon>unclassified sequences</taxon>
        <taxon>metagenomes</taxon>
        <taxon>ecological metagenomes</taxon>
    </lineage>
</organism>
<evidence type="ECO:0000313" key="2">
    <source>
        <dbReference type="EMBL" id="KKL57950.1"/>
    </source>
</evidence>
<feature type="compositionally biased region" description="Basic and acidic residues" evidence="1">
    <location>
        <begin position="48"/>
        <end position="62"/>
    </location>
</feature>
<dbReference type="AlphaFoldDB" id="A0A0F9FL17"/>
<accession>A0A0F9FL17</accession>
<reference evidence="2" key="1">
    <citation type="journal article" date="2015" name="Nature">
        <title>Complex archaea that bridge the gap between prokaryotes and eukaryotes.</title>
        <authorList>
            <person name="Spang A."/>
            <person name="Saw J.H."/>
            <person name="Jorgensen S.L."/>
            <person name="Zaremba-Niedzwiedzka K."/>
            <person name="Martijn J."/>
            <person name="Lind A.E."/>
            <person name="van Eijk R."/>
            <person name="Schleper C."/>
            <person name="Guy L."/>
            <person name="Ettema T.J."/>
        </authorList>
    </citation>
    <scope>NUCLEOTIDE SEQUENCE</scope>
</reference>
<protein>
    <recommendedName>
        <fullName evidence="3">DUF1508 domain-containing protein</fullName>
    </recommendedName>
</protein>
<proteinExistence type="predicted"/>
<evidence type="ECO:0008006" key="3">
    <source>
        <dbReference type="Google" id="ProtNLM"/>
    </source>
</evidence>
<dbReference type="EMBL" id="LAZR01029987">
    <property type="protein sequence ID" value="KKL57950.1"/>
    <property type="molecule type" value="Genomic_DNA"/>
</dbReference>
<name>A0A0F9FL17_9ZZZZ</name>